<evidence type="ECO:0000256" key="1">
    <source>
        <dbReference type="SAM" id="MobiDB-lite"/>
    </source>
</evidence>
<name>A0A5B7DPN7_PORTR</name>
<feature type="region of interest" description="Disordered" evidence="1">
    <location>
        <begin position="31"/>
        <end position="73"/>
    </location>
</feature>
<reference evidence="2 3" key="1">
    <citation type="submission" date="2019-05" db="EMBL/GenBank/DDBJ databases">
        <title>Another draft genome of Portunus trituberculatus and its Hox gene families provides insights of decapod evolution.</title>
        <authorList>
            <person name="Jeong J.-H."/>
            <person name="Song I."/>
            <person name="Kim S."/>
            <person name="Choi T."/>
            <person name="Kim D."/>
            <person name="Ryu S."/>
            <person name="Kim W."/>
        </authorList>
    </citation>
    <scope>NUCLEOTIDE SEQUENCE [LARGE SCALE GENOMIC DNA]</scope>
    <source>
        <tissue evidence="2">Muscle</tissue>
    </source>
</reference>
<gene>
    <name evidence="2" type="ORF">E2C01_016540</name>
</gene>
<accession>A0A5B7DPN7</accession>
<dbReference type="EMBL" id="VSRR010001212">
    <property type="protein sequence ID" value="MPC23490.1"/>
    <property type="molecule type" value="Genomic_DNA"/>
</dbReference>
<sequence length="168" mass="18613">MGKCTNPANPQKYWNKRVFSAANYQKTQEIHTFPAPNHQKIQNFRKPQKSRYNPTVPEENEDNAKENESDDPWSLVPHVSSEAGVGVAAGVSVGAVARWAGQVVASRPCSRWLACQVVQMVHSDNTINTIKFFPSLQRRGRGVGVCQAAPRLSLAAAPVLTLEQRYVE</sequence>
<protein>
    <submittedName>
        <fullName evidence="2">Uncharacterized protein</fullName>
    </submittedName>
</protein>
<evidence type="ECO:0000313" key="3">
    <source>
        <dbReference type="Proteomes" id="UP000324222"/>
    </source>
</evidence>
<dbReference type="AlphaFoldDB" id="A0A5B7DPN7"/>
<dbReference type="Proteomes" id="UP000324222">
    <property type="component" value="Unassembled WGS sequence"/>
</dbReference>
<organism evidence="2 3">
    <name type="scientific">Portunus trituberculatus</name>
    <name type="common">Swimming crab</name>
    <name type="synonym">Neptunus trituberculatus</name>
    <dbReference type="NCBI Taxonomy" id="210409"/>
    <lineage>
        <taxon>Eukaryota</taxon>
        <taxon>Metazoa</taxon>
        <taxon>Ecdysozoa</taxon>
        <taxon>Arthropoda</taxon>
        <taxon>Crustacea</taxon>
        <taxon>Multicrustacea</taxon>
        <taxon>Malacostraca</taxon>
        <taxon>Eumalacostraca</taxon>
        <taxon>Eucarida</taxon>
        <taxon>Decapoda</taxon>
        <taxon>Pleocyemata</taxon>
        <taxon>Brachyura</taxon>
        <taxon>Eubrachyura</taxon>
        <taxon>Portunoidea</taxon>
        <taxon>Portunidae</taxon>
        <taxon>Portuninae</taxon>
        <taxon>Portunus</taxon>
    </lineage>
</organism>
<evidence type="ECO:0000313" key="2">
    <source>
        <dbReference type="EMBL" id="MPC23490.1"/>
    </source>
</evidence>
<proteinExistence type="predicted"/>
<keyword evidence="3" id="KW-1185">Reference proteome</keyword>
<comment type="caution">
    <text evidence="2">The sequence shown here is derived from an EMBL/GenBank/DDBJ whole genome shotgun (WGS) entry which is preliminary data.</text>
</comment>